<dbReference type="NCBIfam" id="TIGR00516">
    <property type="entry name" value="acpS"/>
    <property type="match status" value="1"/>
</dbReference>
<dbReference type="InterPro" id="IPR037143">
    <property type="entry name" value="4-PPantetheinyl_Trfase_dom_sf"/>
</dbReference>
<dbReference type="Pfam" id="PF01648">
    <property type="entry name" value="ACPS"/>
    <property type="match status" value="1"/>
</dbReference>
<keyword evidence="8 11" id="KW-0460">Magnesium</keyword>
<evidence type="ECO:0000256" key="8">
    <source>
        <dbReference type="ARBA" id="ARBA00022842"/>
    </source>
</evidence>
<feature type="binding site" evidence="11">
    <location>
        <position position="59"/>
    </location>
    <ligand>
        <name>Mg(2+)</name>
        <dbReference type="ChEBI" id="CHEBI:18420"/>
    </ligand>
</feature>
<dbReference type="Proteomes" id="UP000030401">
    <property type="component" value="Unassembled WGS sequence"/>
</dbReference>
<comment type="function">
    <text evidence="11">Transfers the 4'-phosphopantetheine moiety from coenzyme A to a Ser of acyl-carrier-protein.</text>
</comment>
<comment type="caution">
    <text evidence="13">The sequence shown here is derived from an EMBL/GenBank/DDBJ whole genome shotgun (WGS) entry which is preliminary data.</text>
</comment>
<dbReference type="InterPro" id="IPR050559">
    <property type="entry name" value="P-Pant_transferase_sf"/>
</dbReference>
<evidence type="ECO:0000256" key="9">
    <source>
        <dbReference type="ARBA" id="ARBA00023098"/>
    </source>
</evidence>
<keyword evidence="5 11" id="KW-0808">Transferase</keyword>
<dbReference type="PANTHER" id="PTHR12215:SF10">
    <property type="entry name" value="L-AMINOADIPATE-SEMIALDEHYDE DEHYDROGENASE-PHOSPHOPANTETHEINYL TRANSFERASE"/>
    <property type="match status" value="1"/>
</dbReference>
<feature type="binding site" evidence="11">
    <location>
        <position position="8"/>
    </location>
    <ligand>
        <name>Mg(2+)</name>
        <dbReference type="ChEBI" id="CHEBI:18420"/>
    </ligand>
</feature>
<comment type="similarity">
    <text evidence="2">Belongs to the P-Pant transferase superfamily. Gsp/Sfp/HetI/AcpT family.</text>
</comment>
<dbReference type="InterPro" id="IPR008278">
    <property type="entry name" value="4-PPantetheinyl_Trfase_dom"/>
</dbReference>
<proteinExistence type="inferred from homology"/>
<keyword evidence="14" id="KW-1185">Reference proteome</keyword>
<evidence type="ECO:0000313" key="14">
    <source>
        <dbReference type="Proteomes" id="UP000030401"/>
    </source>
</evidence>
<dbReference type="GO" id="GO:0000287">
    <property type="term" value="F:magnesium ion binding"/>
    <property type="evidence" value="ECO:0007669"/>
    <property type="project" value="UniProtKB-UniRule"/>
</dbReference>
<dbReference type="Gene3D" id="3.90.470.20">
    <property type="entry name" value="4'-phosphopantetheinyl transferase domain"/>
    <property type="match status" value="1"/>
</dbReference>
<dbReference type="STRING" id="1385512.N784_04130"/>
<evidence type="ECO:0000256" key="7">
    <source>
        <dbReference type="ARBA" id="ARBA00022832"/>
    </source>
</evidence>
<organism evidence="13 14">
    <name type="scientific">Pontibacillus litoralis JSM 072002</name>
    <dbReference type="NCBI Taxonomy" id="1385512"/>
    <lineage>
        <taxon>Bacteria</taxon>
        <taxon>Bacillati</taxon>
        <taxon>Bacillota</taxon>
        <taxon>Bacilli</taxon>
        <taxon>Bacillales</taxon>
        <taxon>Bacillaceae</taxon>
        <taxon>Pontibacillus</taxon>
    </lineage>
</organism>
<evidence type="ECO:0000256" key="11">
    <source>
        <dbReference type="HAMAP-Rule" id="MF_00101"/>
    </source>
</evidence>
<dbReference type="GO" id="GO:0019878">
    <property type="term" value="P:lysine biosynthetic process via aminoadipic acid"/>
    <property type="evidence" value="ECO:0007669"/>
    <property type="project" value="TreeGrafter"/>
</dbReference>
<evidence type="ECO:0000256" key="6">
    <source>
        <dbReference type="ARBA" id="ARBA00022723"/>
    </source>
</evidence>
<dbReference type="EC" id="2.7.8.7" evidence="11"/>
<dbReference type="RefSeq" id="WP_036834278.1">
    <property type="nucleotide sequence ID" value="NZ_AVPG01000012.1"/>
</dbReference>
<dbReference type="GO" id="GO:0006633">
    <property type="term" value="P:fatty acid biosynthetic process"/>
    <property type="evidence" value="ECO:0007669"/>
    <property type="project" value="UniProtKB-UniRule"/>
</dbReference>
<dbReference type="GO" id="GO:0005829">
    <property type="term" value="C:cytosol"/>
    <property type="evidence" value="ECO:0007669"/>
    <property type="project" value="TreeGrafter"/>
</dbReference>
<comment type="cofactor">
    <cofactor evidence="1 11">
        <name>Mg(2+)</name>
        <dbReference type="ChEBI" id="CHEBI:18420"/>
    </cofactor>
</comment>
<keyword evidence="9 11" id="KW-0443">Lipid metabolism</keyword>
<comment type="subcellular location">
    <subcellularLocation>
        <location evidence="11">Cytoplasm</location>
    </subcellularLocation>
</comment>
<dbReference type="AlphaFoldDB" id="A0A0A5G3G5"/>
<keyword evidence="6 11" id="KW-0479">Metal-binding</keyword>
<evidence type="ECO:0000259" key="12">
    <source>
        <dbReference type="Pfam" id="PF01648"/>
    </source>
</evidence>
<keyword evidence="7 11" id="KW-0276">Fatty acid metabolism</keyword>
<keyword evidence="4 11" id="KW-0444">Lipid biosynthesis</keyword>
<reference evidence="13 14" key="1">
    <citation type="submission" date="2013-08" db="EMBL/GenBank/DDBJ databases">
        <authorList>
            <person name="Huang J."/>
            <person name="Wang G."/>
        </authorList>
    </citation>
    <scope>NUCLEOTIDE SEQUENCE [LARGE SCALE GENOMIC DNA]</scope>
    <source>
        <strain evidence="13 14">JSM 072002</strain>
    </source>
</reference>
<evidence type="ECO:0000313" key="13">
    <source>
        <dbReference type="EMBL" id="KGX86569.1"/>
    </source>
</evidence>
<sequence length="119" mass="13167">MIKGIGIDIVEVDRIAAAMKRNKRFINRVLTSSERRLLQSIHNDHRRAEFVAGRFAAKEAFSKAAGTGIGSVYAFQDISIVKNDVGAPILEVDKCSYEIWVSISHSQSHAIAQVVLEEV</sequence>
<evidence type="ECO:0000256" key="3">
    <source>
        <dbReference type="ARBA" id="ARBA00022490"/>
    </source>
</evidence>
<name>A0A0A5G3G5_9BACI</name>
<feature type="domain" description="4'-phosphopantetheinyl transferase" evidence="12">
    <location>
        <begin position="4"/>
        <end position="112"/>
    </location>
</feature>
<dbReference type="InterPro" id="IPR002582">
    <property type="entry name" value="ACPS"/>
</dbReference>
<comment type="catalytic activity">
    <reaction evidence="11">
        <text>apo-[ACP] + CoA = holo-[ACP] + adenosine 3',5'-bisphosphate + H(+)</text>
        <dbReference type="Rhea" id="RHEA:12068"/>
        <dbReference type="Rhea" id="RHEA-COMP:9685"/>
        <dbReference type="Rhea" id="RHEA-COMP:9690"/>
        <dbReference type="ChEBI" id="CHEBI:15378"/>
        <dbReference type="ChEBI" id="CHEBI:29999"/>
        <dbReference type="ChEBI" id="CHEBI:57287"/>
        <dbReference type="ChEBI" id="CHEBI:58343"/>
        <dbReference type="ChEBI" id="CHEBI:64479"/>
        <dbReference type="EC" id="2.7.8.7"/>
    </reaction>
</comment>
<dbReference type="PANTHER" id="PTHR12215">
    <property type="entry name" value="PHOSPHOPANTETHEINE TRANSFERASE"/>
    <property type="match status" value="1"/>
</dbReference>
<dbReference type="SUPFAM" id="SSF56214">
    <property type="entry name" value="4'-phosphopantetheinyl transferase"/>
    <property type="match status" value="1"/>
</dbReference>
<keyword evidence="3 11" id="KW-0963">Cytoplasm</keyword>
<evidence type="ECO:0000256" key="1">
    <source>
        <dbReference type="ARBA" id="ARBA00001946"/>
    </source>
</evidence>
<evidence type="ECO:0000256" key="2">
    <source>
        <dbReference type="ARBA" id="ARBA00010990"/>
    </source>
</evidence>
<dbReference type="HAMAP" id="MF_00101">
    <property type="entry name" value="AcpS"/>
    <property type="match status" value="1"/>
</dbReference>
<evidence type="ECO:0000256" key="5">
    <source>
        <dbReference type="ARBA" id="ARBA00022679"/>
    </source>
</evidence>
<accession>A0A0A5G3G5</accession>
<dbReference type="NCBIfam" id="TIGR00556">
    <property type="entry name" value="pantethn_trn"/>
    <property type="match status" value="1"/>
</dbReference>
<evidence type="ECO:0000256" key="4">
    <source>
        <dbReference type="ARBA" id="ARBA00022516"/>
    </source>
</evidence>
<dbReference type="eggNOG" id="COG0736">
    <property type="taxonomic scope" value="Bacteria"/>
</dbReference>
<comment type="similarity">
    <text evidence="11">Belongs to the P-Pant transferase superfamily. AcpS family.</text>
</comment>
<dbReference type="InterPro" id="IPR004568">
    <property type="entry name" value="Ppantetheine-prot_Trfase_dom"/>
</dbReference>
<gene>
    <name evidence="11" type="primary">acpS</name>
    <name evidence="13" type="ORF">N784_04130</name>
</gene>
<protein>
    <recommendedName>
        <fullName evidence="11">Holo-[acyl-carrier-protein] synthase</fullName>
        <shortName evidence="11">Holo-ACP synthase</shortName>
        <ecNumber evidence="11">2.7.8.7</ecNumber>
    </recommendedName>
    <alternativeName>
        <fullName evidence="11">4'-phosphopantetheinyl transferase AcpS</fullName>
    </alternativeName>
</protein>
<keyword evidence="10 11" id="KW-0275">Fatty acid biosynthesis</keyword>
<dbReference type="GO" id="GO:0008897">
    <property type="term" value="F:holo-[acyl-carrier-protein] synthase activity"/>
    <property type="evidence" value="ECO:0007669"/>
    <property type="project" value="UniProtKB-UniRule"/>
</dbReference>
<evidence type="ECO:0000256" key="10">
    <source>
        <dbReference type="ARBA" id="ARBA00023160"/>
    </source>
</evidence>
<dbReference type="OrthoDB" id="517356at2"/>
<dbReference type="EMBL" id="AVPG01000012">
    <property type="protein sequence ID" value="KGX86569.1"/>
    <property type="molecule type" value="Genomic_DNA"/>
</dbReference>